<accession>A0A975BF01</accession>
<name>A0A975BF01_9BACT</name>
<dbReference type="Proteomes" id="UP000663722">
    <property type="component" value="Chromosome"/>
</dbReference>
<dbReference type="RefSeq" id="WP_207680702.1">
    <property type="nucleotide sequence ID" value="NZ_CP061800.1"/>
</dbReference>
<dbReference type="EMBL" id="CP061800">
    <property type="protein sequence ID" value="QTA84065.1"/>
    <property type="molecule type" value="Genomic_DNA"/>
</dbReference>
<keyword evidence="2" id="KW-1185">Reference proteome</keyword>
<organism evidence="1 2">
    <name type="scientific">Desulfonema magnum</name>
    <dbReference type="NCBI Taxonomy" id="45655"/>
    <lineage>
        <taxon>Bacteria</taxon>
        <taxon>Pseudomonadati</taxon>
        <taxon>Thermodesulfobacteriota</taxon>
        <taxon>Desulfobacteria</taxon>
        <taxon>Desulfobacterales</taxon>
        <taxon>Desulfococcaceae</taxon>
        <taxon>Desulfonema</taxon>
    </lineage>
</organism>
<evidence type="ECO:0000313" key="2">
    <source>
        <dbReference type="Proteomes" id="UP000663722"/>
    </source>
</evidence>
<sequence length="351" mass="41592">MKTEKKKKNDDDYDSPWKDILGIYFEEFMRFFFPWVADKIDWSRGYTLLDKELKQITREAERGKRLADRLVQVWKKDGGEAWVLAHPEIQAGREKDFPHRVWVYYYRIHDLYNRPVLSLAVLADRNPKWRPSEYSLDLWGCRNEFHFPVVKILDYKKQWEELEKSDSPFAVVVMAHLKTQETAKDKESRRRWKLELTKSLYRQGFEKQDIINLYRFIDWLMALPKELEKTYHEELVKFEEERKMQYVTTAERIGIQKGEKIGIQKGEKIGIQKGEKIGIQKGEKIGIQKGEKIGIQKGIKKGRKEGVLIGEILTLQRILKQPVYSKAELEKKTLKELKSILAETEARLPSS</sequence>
<protein>
    <recommendedName>
        <fullName evidence="3">Transposase</fullName>
    </recommendedName>
</protein>
<reference evidence="1" key="1">
    <citation type="journal article" date="2021" name="Microb. Physiol.">
        <title>Proteogenomic Insights into the Physiology of Marine, Sulfate-Reducing, Filamentous Desulfonema limicola and Desulfonema magnum.</title>
        <authorList>
            <person name="Schnaars V."/>
            <person name="Wohlbrand L."/>
            <person name="Scheve S."/>
            <person name="Hinrichs C."/>
            <person name="Reinhardt R."/>
            <person name="Rabus R."/>
        </authorList>
    </citation>
    <scope>NUCLEOTIDE SEQUENCE</scope>
    <source>
        <strain evidence="1">4be13</strain>
    </source>
</reference>
<proteinExistence type="predicted"/>
<dbReference type="AlphaFoldDB" id="A0A975BF01"/>
<evidence type="ECO:0008006" key="3">
    <source>
        <dbReference type="Google" id="ProtNLM"/>
    </source>
</evidence>
<dbReference type="PANTHER" id="PTHR35586:SF1">
    <property type="entry name" value="SLL1691 PROTEIN"/>
    <property type="match status" value="1"/>
</dbReference>
<evidence type="ECO:0000313" key="1">
    <source>
        <dbReference type="EMBL" id="QTA84065.1"/>
    </source>
</evidence>
<dbReference type="KEGG" id="dmm:dnm_000570"/>
<gene>
    <name evidence="1" type="ORF">dnm_000570</name>
</gene>
<dbReference type="PANTHER" id="PTHR35586">
    <property type="entry name" value="SLL1691 PROTEIN"/>
    <property type="match status" value="1"/>
</dbReference>